<dbReference type="InterPro" id="IPR043130">
    <property type="entry name" value="CDP-OH_PTrfase_TM_dom"/>
</dbReference>
<feature type="transmembrane region" description="Helical" evidence="1">
    <location>
        <begin position="120"/>
        <end position="140"/>
    </location>
</feature>
<dbReference type="Pfam" id="PF01066">
    <property type="entry name" value="CDP-OH_P_transf"/>
    <property type="match status" value="1"/>
</dbReference>
<dbReference type="EC" id="2.7.8.-" evidence="2"/>
<keyword evidence="1" id="KW-0812">Transmembrane</keyword>
<dbReference type="EMBL" id="JBHUII010000004">
    <property type="protein sequence ID" value="MFD2206471.1"/>
    <property type="molecule type" value="Genomic_DNA"/>
</dbReference>
<organism evidence="2 3">
    <name type="scientific">Kiloniella antarctica</name>
    <dbReference type="NCBI Taxonomy" id="1550907"/>
    <lineage>
        <taxon>Bacteria</taxon>
        <taxon>Pseudomonadati</taxon>
        <taxon>Pseudomonadota</taxon>
        <taxon>Alphaproteobacteria</taxon>
        <taxon>Rhodospirillales</taxon>
        <taxon>Kiloniellaceae</taxon>
        <taxon>Kiloniella</taxon>
    </lineage>
</organism>
<evidence type="ECO:0000313" key="2">
    <source>
        <dbReference type="EMBL" id="MFD2206471.1"/>
    </source>
</evidence>
<proteinExistence type="predicted"/>
<reference evidence="3" key="1">
    <citation type="journal article" date="2019" name="Int. J. Syst. Evol. Microbiol.">
        <title>The Global Catalogue of Microorganisms (GCM) 10K type strain sequencing project: providing services to taxonomists for standard genome sequencing and annotation.</title>
        <authorList>
            <consortium name="The Broad Institute Genomics Platform"/>
            <consortium name="The Broad Institute Genome Sequencing Center for Infectious Disease"/>
            <person name="Wu L."/>
            <person name="Ma J."/>
        </authorList>
    </citation>
    <scope>NUCLEOTIDE SEQUENCE [LARGE SCALE GENOMIC DNA]</scope>
    <source>
        <strain evidence="3">CGMCC 4.7192</strain>
    </source>
</reference>
<keyword evidence="3" id="KW-1185">Reference proteome</keyword>
<feature type="transmembrane region" description="Helical" evidence="1">
    <location>
        <begin position="32"/>
        <end position="49"/>
    </location>
</feature>
<feature type="transmembrane region" description="Helical" evidence="1">
    <location>
        <begin position="55"/>
        <end position="73"/>
    </location>
</feature>
<dbReference type="Gene3D" id="1.20.120.1760">
    <property type="match status" value="1"/>
</dbReference>
<keyword evidence="1" id="KW-1133">Transmembrane helix</keyword>
<protein>
    <submittedName>
        <fullName evidence="2">CDP-alcohol phosphatidyltransferase family protein</fullName>
        <ecNumber evidence="2">2.7.8.-</ecNumber>
    </submittedName>
</protein>
<feature type="transmembrane region" description="Helical" evidence="1">
    <location>
        <begin position="94"/>
        <end position="114"/>
    </location>
</feature>
<keyword evidence="2" id="KW-0808">Transferase</keyword>
<keyword evidence="1" id="KW-0472">Membrane</keyword>
<dbReference type="Proteomes" id="UP001597294">
    <property type="component" value="Unassembled WGS sequence"/>
</dbReference>
<feature type="transmembrane region" description="Helical" evidence="1">
    <location>
        <begin position="152"/>
        <end position="170"/>
    </location>
</feature>
<gene>
    <name evidence="2" type="ORF">ACFSKO_12635</name>
</gene>
<name>A0ABW5BLU2_9PROT</name>
<comment type="caution">
    <text evidence="2">The sequence shown here is derived from an EMBL/GenBank/DDBJ whole genome shotgun (WGS) entry which is preliminary data.</text>
</comment>
<dbReference type="RefSeq" id="WP_380252077.1">
    <property type="nucleotide sequence ID" value="NZ_JBHUII010000004.1"/>
</dbReference>
<dbReference type="InterPro" id="IPR000462">
    <property type="entry name" value="CDP-OH_P_trans"/>
</dbReference>
<evidence type="ECO:0000256" key="1">
    <source>
        <dbReference type="SAM" id="Phobius"/>
    </source>
</evidence>
<accession>A0ABW5BLU2</accession>
<evidence type="ECO:0000313" key="3">
    <source>
        <dbReference type="Proteomes" id="UP001597294"/>
    </source>
</evidence>
<dbReference type="GO" id="GO:0016740">
    <property type="term" value="F:transferase activity"/>
    <property type="evidence" value="ECO:0007669"/>
    <property type="project" value="UniProtKB-KW"/>
</dbReference>
<sequence length="204" mass="22341">MITIYDLKPKFQNLLRPICCGLVNRGVTANQVTMSAIVLSAFGGLWIALSPDQNLPLFVLPIILFIRMALNAIDGMMAREFNQKSNLGAVLNELGDIIADALLYLPFVMIAGISAPLCTAVILLGIIVEMTGVISVQIGASRRYDGPFGKSDRAFAFGLLAVLLTLDLIPFAWIDYFFYLLIFLSCYTIMNRARRALDEAGPST</sequence>